<evidence type="ECO:0000313" key="2">
    <source>
        <dbReference type="Proteomes" id="UP000005850"/>
    </source>
</evidence>
<dbReference type="KEGG" id="blr:BRLA_c031490"/>
<evidence type="ECO:0000313" key="1">
    <source>
        <dbReference type="EMBL" id="AIG27461.1"/>
    </source>
</evidence>
<sequence>MKQISDFPEYVEQTESLRQRRLGPTAFDEPAELMETRIGLVIESLEDITEEVRGVRETARDRSPSENKEFVKNELRRVLVWLDAW</sequence>
<name>A0A075R7R9_BRELA</name>
<dbReference type="STRING" id="1042163.BRLA_c031490"/>
<accession>A0A075R7R9</accession>
<proteinExistence type="predicted"/>
<gene>
    <name evidence="1" type="ORF">BRLA_c031490</name>
</gene>
<dbReference type="RefSeq" id="WP_003337090.1">
    <property type="nucleotide sequence ID" value="NZ_CP007806.1"/>
</dbReference>
<dbReference type="HOGENOM" id="CLU_2506228_0_0_9"/>
<protein>
    <submittedName>
        <fullName evidence="1">Uncharacterized protein</fullName>
    </submittedName>
</protein>
<organism evidence="1 2">
    <name type="scientific">Brevibacillus laterosporus LMG 15441</name>
    <dbReference type="NCBI Taxonomy" id="1042163"/>
    <lineage>
        <taxon>Bacteria</taxon>
        <taxon>Bacillati</taxon>
        <taxon>Bacillota</taxon>
        <taxon>Bacilli</taxon>
        <taxon>Bacillales</taxon>
        <taxon>Paenibacillaceae</taxon>
        <taxon>Brevibacillus</taxon>
    </lineage>
</organism>
<dbReference type="AlphaFoldDB" id="A0A075R7R9"/>
<reference evidence="1 2" key="1">
    <citation type="journal article" date="2011" name="J. Bacteriol.">
        <title>Genome sequence of Brevibacillus laterosporus LMG 15441, a pathogen of invertebrates.</title>
        <authorList>
            <person name="Djukic M."/>
            <person name="Poehlein A."/>
            <person name="Thurmer A."/>
            <person name="Daniel R."/>
        </authorList>
    </citation>
    <scope>NUCLEOTIDE SEQUENCE [LARGE SCALE GENOMIC DNA]</scope>
    <source>
        <strain evidence="1 2">LMG 15441</strain>
    </source>
</reference>
<keyword evidence="2" id="KW-1185">Reference proteome</keyword>
<dbReference type="Proteomes" id="UP000005850">
    <property type="component" value="Chromosome"/>
</dbReference>
<dbReference type="EMBL" id="CP007806">
    <property type="protein sequence ID" value="AIG27461.1"/>
    <property type="molecule type" value="Genomic_DNA"/>
</dbReference>